<comment type="caution">
    <text evidence="1">The sequence shown here is derived from an EMBL/GenBank/DDBJ whole genome shotgun (WGS) entry which is preliminary data.</text>
</comment>
<evidence type="ECO:0000313" key="2">
    <source>
        <dbReference type="Proteomes" id="UP001569153"/>
    </source>
</evidence>
<evidence type="ECO:0000313" key="1">
    <source>
        <dbReference type="EMBL" id="MEZ8194728.1"/>
    </source>
</evidence>
<protein>
    <submittedName>
        <fullName evidence="1">Uncharacterized protein</fullName>
    </submittedName>
</protein>
<proteinExistence type="predicted"/>
<reference evidence="1 2" key="1">
    <citation type="submission" date="2024-06" db="EMBL/GenBank/DDBJ databases">
        <authorList>
            <person name="Steensen K."/>
            <person name="Seneca J."/>
            <person name="Bartlau N."/>
            <person name="Yu A.X."/>
            <person name="Polz M.F."/>
        </authorList>
    </citation>
    <scope>NUCLEOTIDE SEQUENCE [LARGE SCALE GENOMIC DNA]</scope>
    <source>
        <strain evidence="1 2">FF146</strain>
    </source>
</reference>
<name>A0ABV4M5C4_9VIBR</name>
<sequence length="128" mass="14892">MKTLEQTKQTVEENAFNLLSQMKIEIEKQMGELSVHWTVEHRKAIIDEYMGSPLVFGGDLEHVTDEQCIRSHFEGIVLGDNDVCEKVFVSFVDDNELVEFFELSDTVFIDEVRNMQHDVIDFLVEEHI</sequence>
<dbReference type="RefSeq" id="WP_371730107.1">
    <property type="nucleotide sequence ID" value="NZ_JBGOOT010000004.1"/>
</dbReference>
<organism evidence="1 2">
    <name type="scientific">Vibrio cortegadensis</name>
    <dbReference type="NCBI Taxonomy" id="1328770"/>
    <lineage>
        <taxon>Bacteria</taxon>
        <taxon>Pseudomonadati</taxon>
        <taxon>Pseudomonadota</taxon>
        <taxon>Gammaproteobacteria</taxon>
        <taxon>Vibrionales</taxon>
        <taxon>Vibrionaceae</taxon>
        <taxon>Vibrio</taxon>
    </lineage>
</organism>
<accession>A0ABV4M5C4</accession>
<gene>
    <name evidence="1" type="ORF">ACED38_07485</name>
</gene>
<dbReference type="EMBL" id="JBGOOT010000004">
    <property type="protein sequence ID" value="MEZ8194728.1"/>
    <property type="molecule type" value="Genomic_DNA"/>
</dbReference>
<keyword evidence="2" id="KW-1185">Reference proteome</keyword>
<dbReference type="Proteomes" id="UP001569153">
    <property type="component" value="Unassembled WGS sequence"/>
</dbReference>